<name>A0A1G8ZZS4_9FIRM</name>
<evidence type="ECO:0000256" key="1">
    <source>
        <dbReference type="SAM" id="SignalP"/>
    </source>
</evidence>
<dbReference type="Proteomes" id="UP000198718">
    <property type="component" value="Unassembled WGS sequence"/>
</dbReference>
<feature type="chain" id="PRO_5011444068" evidence="1">
    <location>
        <begin position="20"/>
        <end position="158"/>
    </location>
</feature>
<dbReference type="RefSeq" id="WP_090551152.1">
    <property type="nucleotide sequence ID" value="NZ_FNFP01000001.1"/>
</dbReference>
<keyword evidence="1" id="KW-0732">Signal</keyword>
<sequence length="158" mass="17566">MKKVILLILISITLLSACAPVSNTNQSTYIHMPHEIIFYHNGDEIIIGGESKGYETLLSLIDKVIADTENVGMMKSIIRNPNEQKVKSSEYALELIYCDAIKTSLMINGRRETIVFSKVFIPLDSNTIFIGIDEGYSNRGISVSFIPKELVVALLDVV</sequence>
<keyword evidence="3" id="KW-1185">Reference proteome</keyword>
<organism evidence="2 3">
    <name type="scientific">Natronincola ferrireducens</name>
    <dbReference type="NCBI Taxonomy" id="393762"/>
    <lineage>
        <taxon>Bacteria</taxon>
        <taxon>Bacillati</taxon>
        <taxon>Bacillota</taxon>
        <taxon>Clostridia</taxon>
        <taxon>Peptostreptococcales</taxon>
        <taxon>Natronincolaceae</taxon>
        <taxon>Natronincola</taxon>
    </lineage>
</organism>
<reference evidence="2 3" key="1">
    <citation type="submission" date="2016-10" db="EMBL/GenBank/DDBJ databases">
        <authorList>
            <person name="de Groot N.N."/>
        </authorList>
    </citation>
    <scope>NUCLEOTIDE SEQUENCE [LARGE SCALE GENOMIC DNA]</scope>
    <source>
        <strain evidence="2 3">DSM 18346</strain>
    </source>
</reference>
<protein>
    <submittedName>
        <fullName evidence="2">Uncharacterized protein</fullName>
    </submittedName>
</protein>
<dbReference type="STRING" id="393762.SAMN05660472_01018"/>
<dbReference type="EMBL" id="FNFP01000001">
    <property type="protein sequence ID" value="SDK20608.1"/>
    <property type="molecule type" value="Genomic_DNA"/>
</dbReference>
<gene>
    <name evidence="2" type="ORF">SAMN05660472_01018</name>
</gene>
<evidence type="ECO:0000313" key="2">
    <source>
        <dbReference type="EMBL" id="SDK20608.1"/>
    </source>
</evidence>
<dbReference type="OrthoDB" id="2083410at2"/>
<dbReference type="PROSITE" id="PS51257">
    <property type="entry name" value="PROKAR_LIPOPROTEIN"/>
    <property type="match status" value="1"/>
</dbReference>
<evidence type="ECO:0000313" key="3">
    <source>
        <dbReference type="Proteomes" id="UP000198718"/>
    </source>
</evidence>
<proteinExistence type="predicted"/>
<feature type="signal peptide" evidence="1">
    <location>
        <begin position="1"/>
        <end position="19"/>
    </location>
</feature>
<dbReference type="AlphaFoldDB" id="A0A1G8ZZS4"/>
<accession>A0A1G8ZZS4</accession>